<feature type="compositionally biased region" description="Polar residues" evidence="1">
    <location>
        <begin position="31"/>
        <end position="47"/>
    </location>
</feature>
<reference evidence="2" key="1">
    <citation type="journal article" date="2023" name="Front. Mar. Sci.">
        <title>A new Merluccius polli reference genome to investigate the effects of global change in West African waters.</title>
        <authorList>
            <person name="Mateo J.L."/>
            <person name="Blanco-Fernandez C."/>
            <person name="Garcia-Vazquez E."/>
            <person name="Machado-Schiaffino G."/>
        </authorList>
    </citation>
    <scope>NUCLEOTIDE SEQUENCE</scope>
    <source>
        <strain evidence="2">C29</strain>
        <tissue evidence="2">Fin</tissue>
    </source>
</reference>
<feature type="compositionally biased region" description="Basic and acidic residues" evidence="1">
    <location>
        <begin position="220"/>
        <end position="238"/>
    </location>
</feature>
<organism evidence="2 3">
    <name type="scientific">Merluccius polli</name>
    <name type="common">Benguela hake</name>
    <name type="synonym">Merluccius cadenati</name>
    <dbReference type="NCBI Taxonomy" id="89951"/>
    <lineage>
        <taxon>Eukaryota</taxon>
        <taxon>Metazoa</taxon>
        <taxon>Chordata</taxon>
        <taxon>Craniata</taxon>
        <taxon>Vertebrata</taxon>
        <taxon>Euteleostomi</taxon>
        <taxon>Actinopterygii</taxon>
        <taxon>Neopterygii</taxon>
        <taxon>Teleostei</taxon>
        <taxon>Neoteleostei</taxon>
        <taxon>Acanthomorphata</taxon>
        <taxon>Zeiogadaria</taxon>
        <taxon>Gadariae</taxon>
        <taxon>Gadiformes</taxon>
        <taxon>Gadoidei</taxon>
        <taxon>Merlucciidae</taxon>
        <taxon>Merluccius</taxon>
    </lineage>
</organism>
<comment type="caution">
    <text evidence="2">The sequence shown here is derived from an EMBL/GenBank/DDBJ whole genome shotgun (WGS) entry which is preliminary data.</text>
</comment>
<proteinExistence type="predicted"/>
<sequence length="694" mass="76443">MSVFIPERVKELREQGGVRGGGLKTKGTFLSKPNLTRTSSSNAGSTNSRDKSSQKRPKLNHRDAHGPNTPPKRLPVAGATLGSTPKNSPWEEGRHIRGREEETGIEHLTPVRSHGPDTPSQGQPTAGGILCSTPKNSIRDRGSGYKDRVVKQDIGIEHLTPVKCPAEWSDGEQRERRPGRWGGSEDGDRRNPEEGNDRKECINRIHPNRVTRQLDSQRAGLEERRDNSLKTGGREEEERHLRWYHQQLQQFTPLAALQSAHPSESSSSVRSISSSSNPPTVSAASSSSSPKLALSPVVYHGLQELLAVYRAGIEIQTGVDGGQPDHGSSNVAAPIQTSSVKFLERSKSTWTTDDADGAKGLRAHCGLLTKQQETADVEVSYEREVGESRDVADGGEGREMEWVGEEGQRRWAWVTTTPTEETEKASSPLLTQEELVISSTDPGDHQRQTHLTSSSGLMFEEEYNDDDWIERRHGYRDSNRPFHQHQPSCPRQDPPQHLAPAERPLSPACEPTDHHSTGIQLGHLSLESKENNTSSNIVPPLRSLYPPQGVPLVITSERESGRTDFAVKLEIPNSLWSRPQYRPPLATRSRNEVSSSVFNRCREQPAFVQSAFESPPNSDVRTCSVVKTCDSSPDESSVGSLPGMDPLSLSQLEVSRQAASESFLCGEMNNISPCLLDHTEAVDGSADLLWEMSK</sequence>
<evidence type="ECO:0000256" key="1">
    <source>
        <dbReference type="SAM" id="MobiDB-lite"/>
    </source>
</evidence>
<protein>
    <submittedName>
        <fullName evidence="2">Uncharacterized protein</fullName>
    </submittedName>
</protein>
<dbReference type="AlphaFoldDB" id="A0AA47MD87"/>
<name>A0AA47MD87_MERPO</name>
<feature type="region of interest" description="Disordered" evidence="1">
    <location>
        <begin position="477"/>
        <end position="518"/>
    </location>
</feature>
<feature type="region of interest" description="Disordered" evidence="1">
    <location>
        <begin position="1"/>
        <end position="238"/>
    </location>
</feature>
<gene>
    <name evidence="2" type="ORF">N1851_025678</name>
</gene>
<feature type="region of interest" description="Disordered" evidence="1">
    <location>
        <begin position="257"/>
        <end position="290"/>
    </location>
</feature>
<evidence type="ECO:0000313" key="2">
    <source>
        <dbReference type="EMBL" id="KAK0138133.1"/>
    </source>
</evidence>
<feature type="compositionally biased region" description="Basic and acidic residues" evidence="1">
    <location>
        <begin position="7"/>
        <end position="16"/>
    </location>
</feature>
<feature type="compositionally biased region" description="Basic and acidic residues" evidence="1">
    <location>
        <begin position="137"/>
        <end position="156"/>
    </location>
</feature>
<accession>A0AA47MD87</accession>
<dbReference type="EMBL" id="JAOPHQ010004835">
    <property type="protein sequence ID" value="KAK0138133.1"/>
    <property type="molecule type" value="Genomic_DNA"/>
</dbReference>
<keyword evidence="3" id="KW-1185">Reference proteome</keyword>
<feature type="compositionally biased region" description="Basic and acidic residues" evidence="1">
    <location>
        <begin position="186"/>
        <end position="203"/>
    </location>
</feature>
<feature type="compositionally biased region" description="Basic and acidic residues" evidence="1">
    <location>
        <begin position="89"/>
        <end position="105"/>
    </location>
</feature>
<dbReference type="Proteomes" id="UP001174136">
    <property type="component" value="Unassembled WGS sequence"/>
</dbReference>
<evidence type="ECO:0000313" key="3">
    <source>
        <dbReference type="Proteomes" id="UP001174136"/>
    </source>
</evidence>